<proteinExistence type="predicted"/>
<name>A0A235BYV8_UNCW3</name>
<dbReference type="Proteomes" id="UP000215559">
    <property type="component" value="Unassembled WGS sequence"/>
</dbReference>
<dbReference type="PANTHER" id="PTHR39081">
    <property type="entry name" value="MUT7-C DOMAIN-CONTAINING PROTEIN"/>
    <property type="match status" value="1"/>
</dbReference>
<dbReference type="AlphaFoldDB" id="A0A235BYV8"/>
<dbReference type="EMBL" id="NOZP01000006">
    <property type="protein sequence ID" value="OYD17394.1"/>
    <property type="molecule type" value="Genomic_DNA"/>
</dbReference>
<sequence>MKKRENSVESKFFCDSMLGKLSRELRILGVDAECKRGQGGMRAYRLARAQGRILLTRNTRLRELPGVFFIRSQVLSEQLAEVKQQFGISPRKEQTLTRCLECNVTLEKITREQARPSVPFFIYQIHHDFRRCPKCKRVYWPGSHTRNMERRVSGPRGNQR</sequence>
<evidence type="ECO:0000313" key="3">
    <source>
        <dbReference type="Proteomes" id="UP000215559"/>
    </source>
</evidence>
<dbReference type="Pfam" id="PF01927">
    <property type="entry name" value="Mut7-C"/>
    <property type="match status" value="1"/>
</dbReference>
<evidence type="ECO:0000313" key="2">
    <source>
        <dbReference type="EMBL" id="OYD17394.1"/>
    </source>
</evidence>
<reference evidence="2 3" key="1">
    <citation type="submission" date="2017-07" db="EMBL/GenBank/DDBJ databases">
        <title>Recovery of genomes from metagenomes via a dereplication, aggregation, and scoring strategy.</title>
        <authorList>
            <person name="Sieber C.M."/>
            <person name="Probst A.J."/>
            <person name="Sharrar A."/>
            <person name="Thomas B.C."/>
            <person name="Hess M."/>
            <person name="Tringe S.G."/>
            <person name="Banfield J.F."/>
        </authorList>
    </citation>
    <scope>NUCLEOTIDE SEQUENCE [LARGE SCALE GENOMIC DNA]</scope>
    <source>
        <strain evidence="2">JGI_Cruoil_03_51_56</strain>
    </source>
</reference>
<evidence type="ECO:0000259" key="1">
    <source>
        <dbReference type="Pfam" id="PF01927"/>
    </source>
</evidence>
<accession>A0A235BYV8</accession>
<gene>
    <name evidence="2" type="ORF">CH330_00280</name>
</gene>
<protein>
    <recommendedName>
        <fullName evidence="1">Mut7-C RNAse domain-containing protein</fullName>
    </recommendedName>
</protein>
<feature type="domain" description="Mut7-C RNAse" evidence="1">
    <location>
        <begin position="11"/>
        <end position="151"/>
    </location>
</feature>
<dbReference type="PANTHER" id="PTHR39081:SF1">
    <property type="entry name" value="MUT7-C RNASE DOMAIN-CONTAINING PROTEIN"/>
    <property type="match status" value="1"/>
</dbReference>
<organism evidence="2 3">
    <name type="scientific">candidate division WOR-3 bacterium JGI_Cruoil_03_51_56</name>
    <dbReference type="NCBI Taxonomy" id="1973747"/>
    <lineage>
        <taxon>Bacteria</taxon>
        <taxon>Bacteria division WOR-3</taxon>
    </lineage>
</organism>
<comment type="caution">
    <text evidence="2">The sequence shown here is derived from an EMBL/GenBank/DDBJ whole genome shotgun (WGS) entry which is preliminary data.</text>
</comment>
<dbReference type="InterPro" id="IPR002782">
    <property type="entry name" value="Mut7-C_RNAse_dom"/>
</dbReference>